<evidence type="ECO:0000256" key="12">
    <source>
        <dbReference type="ARBA" id="ARBA00022741"/>
    </source>
</evidence>
<gene>
    <name evidence="20" type="ORF">H9868_08245</name>
</gene>
<comment type="catalytic activity">
    <reaction evidence="2">
        <text>adenosylcob(III)inamide phosphate + GTP + H(+) = adenosylcob(III)inamide-GDP + diphosphate</text>
        <dbReference type="Rhea" id="RHEA:22712"/>
        <dbReference type="ChEBI" id="CHEBI:15378"/>
        <dbReference type="ChEBI" id="CHEBI:33019"/>
        <dbReference type="ChEBI" id="CHEBI:37565"/>
        <dbReference type="ChEBI" id="CHEBI:58502"/>
        <dbReference type="ChEBI" id="CHEBI:60487"/>
        <dbReference type="EC" id="2.7.7.62"/>
    </reaction>
</comment>
<evidence type="ECO:0000256" key="8">
    <source>
        <dbReference type="ARBA" id="ARBA00012016"/>
    </source>
</evidence>
<organism evidence="20 21">
    <name type="scientific">Candidatus Flavonifractor merdipullorum</name>
    <dbReference type="NCBI Taxonomy" id="2838590"/>
    <lineage>
        <taxon>Bacteria</taxon>
        <taxon>Bacillati</taxon>
        <taxon>Bacillota</taxon>
        <taxon>Clostridia</taxon>
        <taxon>Eubacteriales</taxon>
        <taxon>Oscillospiraceae</taxon>
        <taxon>Flavonifractor</taxon>
    </lineage>
</organism>
<keyword evidence="12 19" id="KW-0547">Nucleotide-binding</keyword>
<keyword evidence="11" id="KW-0808">Transferase</keyword>
<proteinExistence type="inferred from homology"/>
<evidence type="ECO:0000256" key="4">
    <source>
        <dbReference type="ARBA" id="ARBA00003889"/>
    </source>
</evidence>
<evidence type="ECO:0000256" key="2">
    <source>
        <dbReference type="ARBA" id="ARBA00000711"/>
    </source>
</evidence>
<name>A0A9D1RWE3_9FIRM</name>
<evidence type="ECO:0000256" key="5">
    <source>
        <dbReference type="ARBA" id="ARBA00004692"/>
    </source>
</evidence>
<evidence type="ECO:0000256" key="18">
    <source>
        <dbReference type="PIRSR" id="PIRSR006135-1"/>
    </source>
</evidence>
<comment type="pathway">
    <text evidence="6">Cofactor biosynthesis; adenosylcobalamin biosynthesis; adenosylcobalamin from cob(II)yrinate a,c-diamide: step 5/7.</text>
</comment>
<evidence type="ECO:0000256" key="15">
    <source>
        <dbReference type="ARBA" id="ARBA00023134"/>
    </source>
</evidence>
<dbReference type="GO" id="GO:0009236">
    <property type="term" value="P:cobalamin biosynthetic process"/>
    <property type="evidence" value="ECO:0007669"/>
    <property type="project" value="UniProtKB-KW"/>
</dbReference>
<comment type="catalytic activity">
    <reaction evidence="1">
        <text>adenosylcob(III)inamide + ATP = adenosylcob(III)inamide phosphate + ADP + H(+)</text>
        <dbReference type="Rhea" id="RHEA:15769"/>
        <dbReference type="ChEBI" id="CHEBI:2480"/>
        <dbReference type="ChEBI" id="CHEBI:15378"/>
        <dbReference type="ChEBI" id="CHEBI:30616"/>
        <dbReference type="ChEBI" id="CHEBI:58502"/>
        <dbReference type="ChEBI" id="CHEBI:456216"/>
        <dbReference type="EC" id="2.7.1.156"/>
    </reaction>
</comment>
<dbReference type="EC" id="2.7.7.62" evidence="9"/>
<reference evidence="20" key="2">
    <citation type="submission" date="2021-04" db="EMBL/GenBank/DDBJ databases">
        <authorList>
            <person name="Gilroy R."/>
        </authorList>
    </citation>
    <scope>NUCLEOTIDE SEQUENCE</scope>
    <source>
        <strain evidence="20">ChiGjej6B6-1540</strain>
    </source>
</reference>
<dbReference type="PANTHER" id="PTHR34848">
    <property type="match status" value="1"/>
</dbReference>
<evidence type="ECO:0000256" key="3">
    <source>
        <dbReference type="ARBA" id="ARBA00001522"/>
    </source>
</evidence>
<dbReference type="PIRSF" id="PIRSF006135">
    <property type="entry name" value="CobU"/>
    <property type="match status" value="1"/>
</dbReference>
<evidence type="ECO:0000256" key="7">
    <source>
        <dbReference type="ARBA" id="ARBA00007490"/>
    </source>
</evidence>
<evidence type="ECO:0000256" key="10">
    <source>
        <dbReference type="ARBA" id="ARBA00022573"/>
    </source>
</evidence>
<dbReference type="EC" id="2.7.1.156" evidence="8"/>
<dbReference type="GO" id="GO:0005524">
    <property type="term" value="F:ATP binding"/>
    <property type="evidence" value="ECO:0007669"/>
    <property type="project" value="UniProtKB-KW"/>
</dbReference>
<keyword evidence="20" id="KW-0548">Nucleotidyltransferase</keyword>
<comment type="function">
    <text evidence="4">Catalyzes ATP-dependent phosphorylation of adenosylcobinamide and addition of GMP to adenosylcobinamide phosphate.</text>
</comment>
<evidence type="ECO:0000256" key="14">
    <source>
        <dbReference type="ARBA" id="ARBA00022840"/>
    </source>
</evidence>
<evidence type="ECO:0000256" key="1">
    <source>
        <dbReference type="ARBA" id="ARBA00000312"/>
    </source>
</evidence>
<dbReference type="GO" id="GO:0005525">
    <property type="term" value="F:GTP binding"/>
    <property type="evidence" value="ECO:0007669"/>
    <property type="project" value="UniProtKB-KW"/>
</dbReference>
<comment type="similarity">
    <text evidence="7">Belongs to the CobU/CobP family.</text>
</comment>
<dbReference type="CDD" id="cd00544">
    <property type="entry name" value="CobU"/>
    <property type="match status" value="1"/>
</dbReference>
<dbReference type="SUPFAM" id="SSF52540">
    <property type="entry name" value="P-loop containing nucleoside triphosphate hydrolases"/>
    <property type="match status" value="1"/>
</dbReference>
<dbReference type="InterPro" id="IPR003203">
    <property type="entry name" value="CobU/CobP"/>
</dbReference>
<dbReference type="AlphaFoldDB" id="A0A9D1RWE3"/>
<feature type="active site" description="GMP-histidine intermediate" evidence="18">
    <location>
        <position position="58"/>
    </location>
</feature>
<comment type="caution">
    <text evidence="20">The sequence shown here is derived from an EMBL/GenBank/DDBJ whole genome shotgun (WGS) entry which is preliminary data.</text>
</comment>
<dbReference type="Proteomes" id="UP000824192">
    <property type="component" value="Unassembled WGS sequence"/>
</dbReference>
<sequence length="182" mass="19709">MCPSRNGERGDLTLVSGGAASGKSELAEGIATGFGGVLVYLATMEVWDEEDRRRVDRHRTLRAGKGFVTVERPRDLSGAEVPEGSTVLLECLSNLTANECFGPEGFDGAAERILTGVDRLRRQAAHVVIVTNELFSDGLDYPEETARYLSMLAGLNCRLARQADRVVEVVCGLPVLWKGEKA</sequence>
<keyword evidence="10" id="KW-0169">Cobalamin biosynthesis</keyword>
<evidence type="ECO:0000256" key="6">
    <source>
        <dbReference type="ARBA" id="ARBA00005159"/>
    </source>
</evidence>
<evidence type="ECO:0000256" key="16">
    <source>
        <dbReference type="ARBA" id="ARBA00029570"/>
    </source>
</evidence>
<dbReference type="EMBL" id="DXGA01000176">
    <property type="protein sequence ID" value="HIW94508.1"/>
    <property type="molecule type" value="Genomic_DNA"/>
</dbReference>
<dbReference type="Gene3D" id="3.40.50.300">
    <property type="entry name" value="P-loop containing nucleotide triphosphate hydrolases"/>
    <property type="match status" value="1"/>
</dbReference>
<feature type="binding site" evidence="19">
    <location>
        <begin position="59"/>
        <end position="62"/>
    </location>
    <ligand>
        <name>GTP</name>
        <dbReference type="ChEBI" id="CHEBI:37565"/>
    </ligand>
</feature>
<evidence type="ECO:0000256" key="11">
    <source>
        <dbReference type="ARBA" id="ARBA00022679"/>
    </source>
</evidence>
<dbReference type="PANTHER" id="PTHR34848:SF1">
    <property type="entry name" value="BIFUNCTIONAL ADENOSYLCOBALAMIN BIOSYNTHESIS PROTEIN COBU"/>
    <property type="match status" value="1"/>
</dbReference>
<feature type="binding site" evidence="19">
    <location>
        <begin position="17"/>
        <end position="24"/>
    </location>
    <ligand>
        <name>GTP</name>
        <dbReference type="ChEBI" id="CHEBI:37565"/>
    </ligand>
</feature>
<dbReference type="GO" id="GO:0008820">
    <property type="term" value="F:cobinamide phosphate guanylyltransferase activity"/>
    <property type="evidence" value="ECO:0007669"/>
    <property type="project" value="UniProtKB-EC"/>
</dbReference>
<dbReference type="Pfam" id="PF02283">
    <property type="entry name" value="CobU"/>
    <property type="match status" value="1"/>
</dbReference>
<comment type="catalytic activity">
    <reaction evidence="3">
        <text>adenosylcob(III)inamide + GTP = adenosylcob(III)inamide phosphate + GDP + H(+)</text>
        <dbReference type="Rhea" id="RHEA:15765"/>
        <dbReference type="ChEBI" id="CHEBI:2480"/>
        <dbReference type="ChEBI" id="CHEBI:15378"/>
        <dbReference type="ChEBI" id="CHEBI:37565"/>
        <dbReference type="ChEBI" id="CHEBI:58189"/>
        <dbReference type="ChEBI" id="CHEBI:58502"/>
        <dbReference type="EC" id="2.7.1.156"/>
    </reaction>
</comment>
<evidence type="ECO:0000256" key="17">
    <source>
        <dbReference type="ARBA" id="ARBA00030571"/>
    </source>
</evidence>
<feature type="binding site" evidence="19">
    <location>
        <position position="90"/>
    </location>
    <ligand>
        <name>GTP</name>
        <dbReference type="ChEBI" id="CHEBI:37565"/>
    </ligand>
</feature>
<comment type="pathway">
    <text evidence="5">Cofactor biosynthesis; adenosylcobalamin biosynthesis; adenosylcobalamin from cob(II)yrinate a,c-diamide: step 6/7.</text>
</comment>
<keyword evidence="15 19" id="KW-0342">GTP-binding</keyword>
<protein>
    <recommendedName>
        <fullName evidence="16">Adenosylcobinamide kinase</fullName>
        <ecNumber evidence="8">2.7.1.156</ecNumber>
        <ecNumber evidence="9">2.7.7.62</ecNumber>
    </recommendedName>
    <alternativeName>
        <fullName evidence="17">Adenosylcobinamide-phosphate guanylyltransferase</fullName>
    </alternativeName>
</protein>
<evidence type="ECO:0000256" key="13">
    <source>
        <dbReference type="ARBA" id="ARBA00022777"/>
    </source>
</evidence>
<accession>A0A9D1RWE3</accession>
<evidence type="ECO:0000256" key="19">
    <source>
        <dbReference type="PIRSR" id="PIRSR006135-2"/>
    </source>
</evidence>
<dbReference type="InterPro" id="IPR027417">
    <property type="entry name" value="P-loop_NTPase"/>
</dbReference>
<keyword evidence="14" id="KW-0067">ATP-binding</keyword>
<reference evidence="20" key="1">
    <citation type="journal article" date="2021" name="PeerJ">
        <title>Extensive microbial diversity within the chicken gut microbiome revealed by metagenomics and culture.</title>
        <authorList>
            <person name="Gilroy R."/>
            <person name="Ravi A."/>
            <person name="Getino M."/>
            <person name="Pursley I."/>
            <person name="Horton D.L."/>
            <person name="Alikhan N.F."/>
            <person name="Baker D."/>
            <person name="Gharbi K."/>
            <person name="Hall N."/>
            <person name="Watson M."/>
            <person name="Adriaenssens E.M."/>
            <person name="Foster-Nyarko E."/>
            <person name="Jarju S."/>
            <person name="Secka A."/>
            <person name="Antonio M."/>
            <person name="Oren A."/>
            <person name="Chaudhuri R.R."/>
            <person name="La Ragione R."/>
            <person name="Hildebrand F."/>
            <person name="Pallen M.J."/>
        </authorList>
    </citation>
    <scope>NUCLEOTIDE SEQUENCE</scope>
    <source>
        <strain evidence="20">ChiGjej6B6-1540</strain>
    </source>
</reference>
<evidence type="ECO:0000313" key="21">
    <source>
        <dbReference type="Proteomes" id="UP000824192"/>
    </source>
</evidence>
<evidence type="ECO:0000313" key="20">
    <source>
        <dbReference type="EMBL" id="HIW94508.1"/>
    </source>
</evidence>
<dbReference type="GO" id="GO:0043752">
    <property type="term" value="F:adenosylcobinamide kinase activity"/>
    <property type="evidence" value="ECO:0007669"/>
    <property type="project" value="UniProtKB-EC"/>
</dbReference>
<keyword evidence="13 20" id="KW-0418">Kinase</keyword>
<evidence type="ECO:0000256" key="9">
    <source>
        <dbReference type="ARBA" id="ARBA00012523"/>
    </source>
</evidence>
<feature type="binding site" evidence="19">
    <location>
        <position position="71"/>
    </location>
    <ligand>
        <name>GTP</name>
        <dbReference type="ChEBI" id="CHEBI:37565"/>
    </ligand>
</feature>